<evidence type="ECO:0000256" key="1">
    <source>
        <dbReference type="SAM" id="MobiDB-lite"/>
    </source>
</evidence>
<evidence type="ECO:0000313" key="3">
    <source>
        <dbReference type="Proteomes" id="UP000268162"/>
    </source>
</evidence>
<dbReference type="EMBL" id="ML002898">
    <property type="protein sequence ID" value="RKP35325.1"/>
    <property type="molecule type" value="Genomic_DNA"/>
</dbReference>
<dbReference type="AlphaFoldDB" id="A0A4P9ZPZ3"/>
<gene>
    <name evidence="2" type="ORF">BJ085DRAFT_36894</name>
</gene>
<dbReference type="Proteomes" id="UP000268162">
    <property type="component" value="Unassembled WGS sequence"/>
</dbReference>
<feature type="region of interest" description="Disordered" evidence="1">
    <location>
        <begin position="161"/>
        <end position="191"/>
    </location>
</feature>
<keyword evidence="3" id="KW-1185">Reference proteome</keyword>
<reference evidence="3" key="1">
    <citation type="journal article" date="2018" name="Nat. Microbiol.">
        <title>Leveraging single-cell genomics to expand the fungal tree of life.</title>
        <authorList>
            <person name="Ahrendt S.R."/>
            <person name="Quandt C.A."/>
            <person name="Ciobanu D."/>
            <person name="Clum A."/>
            <person name="Salamov A."/>
            <person name="Andreopoulos B."/>
            <person name="Cheng J.F."/>
            <person name="Woyke T."/>
            <person name="Pelin A."/>
            <person name="Henrissat B."/>
            <person name="Reynolds N.K."/>
            <person name="Benny G.L."/>
            <person name="Smith M.E."/>
            <person name="James T.Y."/>
            <person name="Grigoriev I.V."/>
        </authorList>
    </citation>
    <scope>NUCLEOTIDE SEQUENCE [LARGE SCALE GENOMIC DNA]</scope>
    <source>
        <strain evidence="3">RSA 468</strain>
    </source>
</reference>
<name>A0A4P9ZPZ3_9FUNG</name>
<sequence length="320" mass="36117">MVSSAFLKGKDHVVGGALAGFGERLWLLDPRPETYWSTTAPITLYGELHIFLTYLATLNERTERSDQYAQGLVNLTQTFGRLAWDNYRLILKGCQRECQKRLFWENNLDFSEPMVTRVLIDANIWDDGYLGNSEMVDTPTNWVPELLPEFEFDFSSPSLPGRPTWKKRNRNSANNSPRKVGGTQPTKKVTPRFPTIDPLCALLDLLEEADEIDPYKYNGIPSITDSKSYGTIPGITGRPKSGSQSAAVETQPLVTDIYGAILNEKGLSAFEGERLDSSSAPPFIPDEYVKKEKPYADNRIDQCLQDIYEQSRDNPQHLLN</sequence>
<feature type="compositionally biased region" description="Polar residues" evidence="1">
    <location>
        <begin position="171"/>
        <end position="187"/>
    </location>
</feature>
<protein>
    <submittedName>
        <fullName evidence="2">Uncharacterized protein</fullName>
    </submittedName>
</protein>
<evidence type="ECO:0000313" key="2">
    <source>
        <dbReference type="EMBL" id="RKP35325.1"/>
    </source>
</evidence>
<proteinExistence type="predicted"/>
<accession>A0A4P9ZPZ3</accession>
<organism evidence="2 3">
    <name type="scientific">Dimargaris cristalligena</name>
    <dbReference type="NCBI Taxonomy" id="215637"/>
    <lineage>
        <taxon>Eukaryota</taxon>
        <taxon>Fungi</taxon>
        <taxon>Fungi incertae sedis</taxon>
        <taxon>Zoopagomycota</taxon>
        <taxon>Kickxellomycotina</taxon>
        <taxon>Dimargaritomycetes</taxon>
        <taxon>Dimargaritales</taxon>
        <taxon>Dimargaritaceae</taxon>
        <taxon>Dimargaris</taxon>
    </lineage>
</organism>